<proteinExistence type="predicted"/>
<dbReference type="Proteomes" id="UP000532194">
    <property type="component" value="Unassembled WGS sequence"/>
</dbReference>
<evidence type="ECO:0000313" key="5">
    <source>
        <dbReference type="Proteomes" id="UP000532194"/>
    </source>
</evidence>
<keyword evidence="3" id="KW-0472">Membrane</keyword>
<organism evidence="4 5">
    <name type="scientific">Bifidobacterium oedipodis</name>
    <dbReference type="NCBI Taxonomy" id="2675322"/>
    <lineage>
        <taxon>Bacteria</taxon>
        <taxon>Bacillati</taxon>
        <taxon>Actinomycetota</taxon>
        <taxon>Actinomycetes</taxon>
        <taxon>Bifidobacteriales</taxon>
        <taxon>Bifidobacteriaceae</taxon>
        <taxon>Bifidobacterium</taxon>
    </lineage>
</organism>
<feature type="transmembrane region" description="Helical" evidence="3">
    <location>
        <begin position="6"/>
        <end position="25"/>
    </location>
</feature>
<feature type="transmembrane region" description="Helical" evidence="3">
    <location>
        <begin position="100"/>
        <end position="117"/>
    </location>
</feature>
<evidence type="ECO:0008006" key="6">
    <source>
        <dbReference type="Google" id="ProtNLM"/>
    </source>
</evidence>
<evidence type="ECO:0000256" key="1">
    <source>
        <dbReference type="SAM" id="Coils"/>
    </source>
</evidence>
<keyword evidence="5" id="KW-1185">Reference proteome</keyword>
<feature type="compositionally biased region" description="Low complexity" evidence="2">
    <location>
        <begin position="236"/>
        <end position="253"/>
    </location>
</feature>
<name>A0A7Y0EQJ4_9BIFI</name>
<gene>
    <name evidence="4" type="ORF">G1C95_1813</name>
</gene>
<accession>A0A7Y0EQJ4</accession>
<protein>
    <recommendedName>
        <fullName evidence="6">Membrane-associated protein</fullName>
    </recommendedName>
</protein>
<dbReference type="RefSeq" id="WP_169172643.1">
    <property type="nucleotide sequence ID" value="NZ_JAAIII010000005.1"/>
</dbReference>
<dbReference type="EMBL" id="JAAIII010000005">
    <property type="protein sequence ID" value="NMM94626.1"/>
    <property type="molecule type" value="Genomic_DNA"/>
</dbReference>
<keyword evidence="3" id="KW-1133">Transmembrane helix</keyword>
<evidence type="ECO:0000256" key="3">
    <source>
        <dbReference type="SAM" id="Phobius"/>
    </source>
</evidence>
<feature type="compositionally biased region" description="Basic and acidic residues" evidence="2">
    <location>
        <begin position="254"/>
        <end position="280"/>
    </location>
</feature>
<sequence>MGYESLSTIVVLVIVAMVIAIWLPVRTSNGMKRVAEHRQDRYSPSLHIVEVQDGSRFGDAKPHQAKGAAVPASSTSAKLTEEHIAHVRKLRRAAVRRRQIIAGSLLAVTAIVLVIAVPLHFSLWFALIPFALLIAVLVMGVRASRQAREWERRVARYERSRRKTAKAVAAHKERLKQAQAAKAIATAESENVQHVDDDASTEVLEQRQIRRALHDAEVEAAKAKALRAAAAKAEQAGEQAADAQPVAAAVAEPAQEHSEAEAATHHSVEPSLTVRDERDATSELATVHPARPLESSLDLISFSLGSAPESLEIKSTRQVAKAEPVAPQVAEQLIDEAKAVKAADDAQAAAKAAVEAAAAIADAADGVSIAADSNATAVPDVTDADAFHKQESQADVEAPAATSDSLGAGLAGILSRRGN</sequence>
<feature type="transmembrane region" description="Helical" evidence="3">
    <location>
        <begin position="123"/>
        <end position="143"/>
    </location>
</feature>
<dbReference type="AlphaFoldDB" id="A0A7Y0EQJ4"/>
<evidence type="ECO:0000313" key="4">
    <source>
        <dbReference type="EMBL" id="NMM94626.1"/>
    </source>
</evidence>
<feature type="region of interest" description="Disordered" evidence="2">
    <location>
        <begin position="236"/>
        <end position="280"/>
    </location>
</feature>
<keyword evidence="1" id="KW-0175">Coiled coil</keyword>
<reference evidence="4 5" key="1">
    <citation type="submission" date="2020-02" db="EMBL/GenBank/DDBJ databases">
        <title>Characterization of phylogenetic diversity of novel bifidobacterial species isolated in Czech ZOOs.</title>
        <authorList>
            <person name="Lugli G.A."/>
            <person name="Vera N.B."/>
            <person name="Ventura M."/>
        </authorList>
    </citation>
    <scope>NUCLEOTIDE SEQUENCE [LARGE SCALE GENOMIC DNA]</scope>
    <source>
        <strain evidence="4 5">DSM 109957</strain>
    </source>
</reference>
<evidence type="ECO:0000256" key="2">
    <source>
        <dbReference type="SAM" id="MobiDB-lite"/>
    </source>
</evidence>
<comment type="caution">
    <text evidence="4">The sequence shown here is derived from an EMBL/GenBank/DDBJ whole genome shotgun (WGS) entry which is preliminary data.</text>
</comment>
<feature type="coiled-coil region" evidence="1">
    <location>
        <begin position="147"/>
        <end position="188"/>
    </location>
</feature>
<keyword evidence="3" id="KW-0812">Transmembrane</keyword>